<organism evidence="1 2">
    <name type="scientific">Cajanus cajan</name>
    <name type="common">Pigeon pea</name>
    <name type="synonym">Cajanus indicus</name>
    <dbReference type="NCBI Taxonomy" id="3821"/>
    <lineage>
        <taxon>Eukaryota</taxon>
        <taxon>Viridiplantae</taxon>
        <taxon>Streptophyta</taxon>
        <taxon>Embryophyta</taxon>
        <taxon>Tracheophyta</taxon>
        <taxon>Spermatophyta</taxon>
        <taxon>Magnoliopsida</taxon>
        <taxon>eudicotyledons</taxon>
        <taxon>Gunneridae</taxon>
        <taxon>Pentapetalae</taxon>
        <taxon>rosids</taxon>
        <taxon>fabids</taxon>
        <taxon>Fabales</taxon>
        <taxon>Fabaceae</taxon>
        <taxon>Papilionoideae</taxon>
        <taxon>50 kb inversion clade</taxon>
        <taxon>NPAAA clade</taxon>
        <taxon>indigoferoid/millettioid clade</taxon>
        <taxon>Phaseoleae</taxon>
        <taxon>Cajanus</taxon>
    </lineage>
</organism>
<protein>
    <submittedName>
        <fullName evidence="1">Uncharacterized protein</fullName>
    </submittedName>
</protein>
<proteinExistence type="predicted"/>
<accession>A0A151S274</accession>
<name>A0A151S274_CAJCA</name>
<dbReference type="AlphaFoldDB" id="A0A151S274"/>
<evidence type="ECO:0000313" key="2">
    <source>
        <dbReference type="Proteomes" id="UP000075243"/>
    </source>
</evidence>
<dbReference type="Proteomes" id="UP000075243">
    <property type="component" value="Unassembled WGS sequence"/>
</dbReference>
<dbReference type="Gramene" id="C.cajan_30440.t">
    <property type="protein sequence ID" value="C.cajan_30440.t.cds1"/>
    <property type="gene ID" value="C.cajan_30440"/>
</dbReference>
<sequence>MSTSFPGSENWELVLDVVMLDAFDDQMTRFCPFNTTRLPSSEILTIPEESFSGWFLLATHITVD</sequence>
<reference evidence="1" key="1">
    <citation type="journal article" date="2012" name="Nat. Biotechnol.">
        <title>Draft genome sequence of pigeonpea (Cajanus cajan), an orphan legume crop of resource-poor farmers.</title>
        <authorList>
            <person name="Varshney R.K."/>
            <person name="Chen W."/>
            <person name="Li Y."/>
            <person name="Bharti A.K."/>
            <person name="Saxena R.K."/>
            <person name="Schlueter J.A."/>
            <person name="Donoghue M.T."/>
            <person name="Azam S."/>
            <person name="Fan G."/>
            <person name="Whaley A.M."/>
            <person name="Farmer A.D."/>
            <person name="Sheridan J."/>
            <person name="Iwata A."/>
            <person name="Tuteja R."/>
            <person name="Penmetsa R.V."/>
            <person name="Wu W."/>
            <person name="Upadhyaya H.D."/>
            <person name="Yang S.P."/>
            <person name="Shah T."/>
            <person name="Saxena K.B."/>
            <person name="Michael T."/>
            <person name="McCombie W.R."/>
            <person name="Yang B."/>
            <person name="Zhang G."/>
            <person name="Yang H."/>
            <person name="Wang J."/>
            <person name="Spillane C."/>
            <person name="Cook D.R."/>
            <person name="May G.D."/>
            <person name="Xu X."/>
            <person name="Jackson S.A."/>
        </authorList>
    </citation>
    <scope>NUCLEOTIDE SEQUENCE [LARGE SCALE GENOMIC DNA]</scope>
</reference>
<dbReference type="EMBL" id="KQ483489">
    <property type="protein sequence ID" value="KYP48854.1"/>
    <property type="molecule type" value="Genomic_DNA"/>
</dbReference>
<gene>
    <name evidence="1" type="ORF">KK1_029414</name>
</gene>
<keyword evidence="2" id="KW-1185">Reference proteome</keyword>
<evidence type="ECO:0000313" key="1">
    <source>
        <dbReference type="EMBL" id="KYP48854.1"/>
    </source>
</evidence>